<dbReference type="STRING" id="1088818.A0A2I0B9J2"/>
<keyword evidence="1 3" id="KW-0853">WD repeat</keyword>
<dbReference type="PANTHER" id="PTHR44218">
    <property type="entry name" value="PROTEIN SPA1-RELATED 2"/>
    <property type="match status" value="1"/>
</dbReference>
<feature type="coiled-coil region" evidence="4">
    <location>
        <begin position="262"/>
        <end position="305"/>
    </location>
</feature>
<name>A0A2I0B9J2_9ASPA</name>
<evidence type="ECO:0000256" key="2">
    <source>
        <dbReference type="ARBA" id="ARBA00022737"/>
    </source>
</evidence>
<evidence type="ECO:0000256" key="3">
    <source>
        <dbReference type="PROSITE-ProRule" id="PRU00221"/>
    </source>
</evidence>
<evidence type="ECO:0000313" key="8">
    <source>
        <dbReference type="Proteomes" id="UP000236161"/>
    </source>
</evidence>
<dbReference type="InterPro" id="IPR001680">
    <property type="entry name" value="WD40_rpt"/>
</dbReference>
<dbReference type="InterPro" id="IPR011009">
    <property type="entry name" value="Kinase-like_dom_sf"/>
</dbReference>
<dbReference type="EMBL" id="KZ451903">
    <property type="protein sequence ID" value="PKA64475.1"/>
    <property type="molecule type" value="Genomic_DNA"/>
</dbReference>
<keyword evidence="2" id="KW-0677">Repeat</keyword>
<dbReference type="Proteomes" id="UP000236161">
    <property type="component" value="Unassembled WGS sequence"/>
</dbReference>
<feature type="repeat" description="WD" evidence="3">
    <location>
        <begin position="695"/>
        <end position="735"/>
    </location>
</feature>
<feature type="domain" description="Protein kinase" evidence="6">
    <location>
        <begin position="1"/>
        <end position="272"/>
    </location>
</feature>
<dbReference type="PROSITE" id="PS00678">
    <property type="entry name" value="WD_REPEATS_1"/>
    <property type="match status" value="2"/>
</dbReference>
<dbReference type="InterPro" id="IPR015943">
    <property type="entry name" value="WD40/YVTN_repeat-like_dom_sf"/>
</dbReference>
<feature type="region of interest" description="Disordered" evidence="5">
    <location>
        <begin position="356"/>
        <end position="406"/>
    </location>
</feature>
<dbReference type="AlphaFoldDB" id="A0A2I0B9J2"/>
<dbReference type="PROSITE" id="PS50082">
    <property type="entry name" value="WD_REPEATS_2"/>
    <property type="match status" value="2"/>
</dbReference>
<dbReference type="SMART" id="SM00220">
    <property type="entry name" value="S_TKc"/>
    <property type="match status" value="1"/>
</dbReference>
<dbReference type="Gene3D" id="1.10.510.10">
    <property type="entry name" value="Transferase(Phosphotransferase) domain 1"/>
    <property type="match status" value="1"/>
</dbReference>
<reference evidence="7 8" key="1">
    <citation type="journal article" date="2017" name="Nature">
        <title>The Apostasia genome and the evolution of orchids.</title>
        <authorList>
            <person name="Zhang G.Q."/>
            <person name="Liu K.W."/>
            <person name="Li Z."/>
            <person name="Lohaus R."/>
            <person name="Hsiao Y.Y."/>
            <person name="Niu S.C."/>
            <person name="Wang J.Y."/>
            <person name="Lin Y.C."/>
            <person name="Xu Q."/>
            <person name="Chen L.J."/>
            <person name="Yoshida K."/>
            <person name="Fujiwara S."/>
            <person name="Wang Z.W."/>
            <person name="Zhang Y.Q."/>
            <person name="Mitsuda N."/>
            <person name="Wang M."/>
            <person name="Liu G.H."/>
            <person name="Pecoraro L."/>
            <person name="Huang H.X."/>
            <person name="Xiao X.J."/>
            <person name="Lin M."/>
            <person name="Wu X.Y."/>
            <person name="Wu W.L."/>
            <person name="Chen Y.Y."/>
            <person name="Chang S.B."/>
            <person name="Sakamoto S."/>
            <person name="Ohme-Takagi M."/>
            <person name="Yagi M."/>
            <person name="Zeng S.J."/>
            <person name="Shen C.Y."/>
            <person name="Yeh C.M."/>
            <person name="Luo Y.B."/>
            <person name="Tsai W.C."/>
            <person name="Van de Peer Y."/>
            <person name="Liu Z.J."/>
        </authorList>
    </citation>
    <scope>NUCLEOTIDE SEQUENCE [LARGE SCALE GENOMIC DNA]</scope>
    <source>
        <strain evidence="8">cv. Shenzhen</strain>
        <tissue evidence="7">Stem</tissue>
    </source>
</reference>
<accession>A0A2I0B9J2</accession>
<evidence type="ECO:0000256" key="4">
    <source>
        <dbReference type="SAM" id="Coils"/>
    </source>
</evidence>
<dbReference type="InterPro" id="IPR020472">
    <property type="entry name" value="WD40_PAC1"/>
</dbReference>
<dbReference type="SUPFAM" id="SSF50978">
    <property type="entry name" value="WD40 repeat-like"/>
    <property type="match status" value="1"/>
</dbReference>
<protein>
    <submittedName>
        <fullName evidence="7">Protein SPA1-like 3</fullName>
    </submittedName>
</protein>
<feature type="compositionally biased region" description="Low complexity" evidence="5">
    <location>
        <begin position="132"/>
        <end position="142"/>
    </location>
</feature>
<dbReference type="PROSITE" id="PS50011">
    <property type="entry name" value="PROTEIN_KINASE_DOM"/>
    <property type="match status" value="1"/>
</dbReference>
<evidence type="ECO:0000256" key="1">
    <source>
        <dbReference type="ARBA" id="ARBA00022574"/>
    </source>
</evidence>
<dbReference type="Gene3D" id="2.130.10.10">
    <property type="entry name" value="YVTN repeat-like/Quinoprotein amine dehydrogenase"/>
    <property type="match status" value="1"/>
</dbReference>
<feature type="compositionally biased region" description="Basic and acidic residues" evidence="5">
    <location>
        <begin position="382"/>
        <end position="391"/>
    </location>
</feature>
<feature type="compositionally biased region" description="Basic and acidic residues" evidence="5">
    <location>
        <begin position="147"/>
        <end position="158"/>
    </location>
</feature>
<dbReference type="InterPro" id="IPR036322">
    <property type="entry name" value="WD40_repeat_dom_sf"/>
</dbReference>
<dbReference type="InterPro" id="IPR044630">
    <property type="entry name" value="SPA1/2/3/4"/>
</dbReference>
<evidence type="ECO:0000259" key="6">
    <source>
        <dbReference type="PROSITE" id="PS50011"/>
    </source>
</evidence>
<feature type="compositionally biased region" description="Polar residues" evidence="5">
    <location>
        <begin position="396"/>
        <end position="405"/>
    </location>
</feature>
<dbReference type="OrthoDB" id="273771at2759"/>
<proteinExistence type="predicted"/>
<dbReference type="SUPFAM" id="SSF56112">
    <property type="entry name" value="Protein kinase-like (PK-like)"/>
    <property type="match status" value="1"/>
</dbReference>
<dbReference type="GO" id="GO:0005524">
    <property type="term" value="F:ATP binding"/>
    <property type="evidence" value="ECO:0007669"/>
    <property type="project" value="InterPro"/>
</dbReference>
<feature type="region of interest" description="Disordered" evidence="5">
    <location>
        <begin position="31"/>
        <end position="54"/>
    </location>
</feature>
<sequence>MDGSKDASAWENSSASRTLNVGGLMATSSSSLGLVGGGVSMEEEVEEDEDLRRLSAEERSFDPKVKISRELSLREWLDKPGRSVDIVECLHIFRQVAEAVNLAHSQGVVVNNVRPSCFVLSAFNRVSFIESASCSSSGSDSSGGEEGGSRGGDEMESRQLDVVNEVGERREFPLKKTLAMEFNWYTSPEEAEGEQSTFASDIYKLGVLLFELFCMFETLEEKLGKMLNLRHRVLPPQMLLRWPKEASFCLWLLHPLPSSRPKMSELLQSEFLNEKMNNLEEREAAVKLKEEIEEQELLLDFLLHLQRRKQEAADKLQDTICFLCSDIEEVENQRSVLMTKRSSLCGVVENNSEIDKTGSSLPYYEMNEESSSSGSRKRIRPEHKDLEDKLNVNDYPGSSSGGNQDIQEKVLSKSSRIRKNFKKLEAAYFLSRSRSVRPASKLVPTKLLAADPSSGSTVRTEGSSVNYLASNVGHSQSRSGEWVNPFLEGLCKFLSFSKFRLCAEARQGDLLSTSNLICSLAFDRDKDFFATAGVNKKIKVFECNAILNDDRDIHYPMVEIATRSKLSNLCWNGYIKSQIASSDFEGVVQVWDAMRSELLVEMREHEKRVWSVDYSLVDPTKLASGSDDGTVKLWNINQAIVLLHLGGSICTIRTKANVCSVQFAPNSACMIAVGSADHNVYCFDLRNTRVPLCTLVGHARTVSYVKFVDSSTLVSSSTDNSLKLWDLSSSTSRVLNNPIQTFTGHTNVKNFVGLSISDGYIATGSETNEFGSIELNAVRAAGEEDGNQFISCVCWRGQSSTLIAANSTGSIRILQMV</sequence>
<dbReference type="PANTHER" id="PTHR44218:SF1">
    <property type="entry name" value="PROTEIN SPA1-RELATED 3"/>
    <property type="match status" value="1"/>
</dbReference>
<dbReference type="Pfam" id="PF00400">
    <property type="entry name" value="WD40"/>
    <property type="match status" value="4"/>
</dbReference>
<keyword evidence="8" id="KW-1185">Reference proteome</keyword>
<evidence type="ECO:0000256" key="5">
    <source>
        <dbReference type="SAM" id="MobiDB-lite"/>
    </source>
</evidence>
<dbReference type="InterPro" id="IPR019775">
    <property type="entry name" value="WD40_repeat_CS"/>
</dbReference>
<dbReference type="PRINTS" id="PR00320">
    <property type="entry name" value="GPROTEINBRPT"/>
</dbReference>
<dbReference type="PROSITE" id="PS50294">
    <property type="entry name" value="WD_REPEATS_REGION"/>
    <property type="match status" value="2"/>
</dbReference>
<dbReference type="InterPro" id="IPR000719">
    <property type="entry name" value="Prot_kinase_dom"/>
</dbReference>
<dbReference type="GO" id="GO:0009640">
    <property type="term" value="P:photomorphogenesis"/>
    <property type="evidence" value="ECO:0007669"/>
    <property type="project" value="InterPro"/>
</dbReference>
<feature type="region of interest" description="Disordered" evidence="5">
    <location>
        <begin position="132"/>
        <end position="158"/>
    </location>
</feature>
<evidence type="ECO:0000313" key="7">
    <source>
        <dbReference type="EMBL" id="PKA64475.1"/>
    </source>
</evidence>
<gene>
    <name evidence="7" type="primary">SPA3</name>
    <name evidence="7" type="ORF">AXF42_Ash007220</name>
</gene>
<organism evidence="7 8">
    <name type="scientific">Apostasia shenzhenica</name>
    <dbReference type="NCBI Taxonomy" id="1088818"/>
    <lineage>
        <taxon>Eukaryota</taxon>
        <taxon>Viridiplantae</taxon>
        <taxon>Streptophyta</taxon>
        <taxon>Embryophyta</taxon>
        <taxon>Tracheophyta</taxon>
        <taxon>Spermatophyta</taxon>
        <taxon>Magnoliopsida</taxon>
        <taxon>Liliopsida</taxon>
        <taxon>Asparagales</taxon>
        <taxon>Orchidaceae</taxon>
        <taxon>Apostasioideae</taxon>
        <taxon>Apostasia</taxon>
    </lineage>
</organism>
<keyword evidence="4" id="KW-0175">Coiled coil</keyword>
<feature type="repeat" description="WD" evidence="3">
    <location>
        <begin position="602"/>
        <end position="637"/>
    </location>
</feature>
<dbReference type="GO" id="GO:0004672">
    <property type="term" value="F:protein kinase activity"/>
    <property type="evidence" value="ECO:0007669"/>
    <property type="project" value="InterPro"/>
</dbReference>
<dbReference type="SMART" id="SM00320">
    <property type="entry name" value="WD40"/>
    <property type="match status" value="6"/>
</dbReference>